<keyword evidence="2" id="KW-0678">Repressor</keyword>
<dbReference type="OrthoDB" id="1923159at2759"/>
<dbReference type="InterPro" id="IPR039515">
    <property type="entry name" value="NOT4_mRING-HC-C4C4"/>
</dbReference>
<dbReference type="RefSeq" id="XP_035345575.1">
    <property type="nucleotide sequence ID" value="XM_035489682.1"/>
</dbReference>
<evidence type="ECO:0000256" key="8">
    <source>
        <dbReference type="ARBA" id="ARBA00023054"/>
    </source>
</evidence>
<protein>
    <recommendedName>
        <fullName evidence="13">RING-type domain-containing protein</fullName>
    </recommendedName>
</protein>
<evidence type="ECO:0000259" key="13">
    <source>
        <dbReference type="PROSITE" id="PS50089"/>
    </source>
</evidence>
<feature type="region of interest" description="Disordered" evidence="12">
    <location>
        <begin position="727"/>
        <end position="756"/>
    </location>
</feature>
<evidence type="ECO:0000256" key="3">
    <source>
        <dbReference type="ARBA" id="ARBA00022723"/>
    </source>
</evidence>
<keyword evidence="10" id="KW-0539">Nucleus</keyword>
<dbReference type="GO" id="GO:0000956">
    <property type="term" value="P:nuclear-transcribed mRNA catabolic process"/>
    <property type="evidence" value="ECO:0007669"/>
    <property type="project" value="UniProtKB-ARBA"/>
</dbReference>
<feature type="compositionally biased region" description="Basic residues" evidence="12">
    <location>
        <begin position="735"/>
        <end position="746"/>
    </location>
</feature>
<dbReference type="GO" id="GO:0061630">
    <property type="term" value="F:ubiquitin protein ligase activity"/>
    <property type="evidence" value="ECO:0007669"/>
    <property type="project" value="UniProtKB-ARBA"/>
</dbReference>
<evidence type="ECO:0000256" key="12">
    <source>
        <dbReference type="SAM" id="MobiDB-lite"/>
    </source>
</evidence>
<dbReference type="FunFam" id="3.30.70.330:FF:000257">
    <property type="entry name" value="CCR4-NOT core complex subunit Not4"/>
    <property type="match status" value="1"/>
</dbReference>
<dbReference type="GO" id="GO:0008270">
    <property type="term" value="F:zinc ion binding"/>
    <property type="evidence" value="ECO:0007669"/>
    <property type="project" value="UniProtKB-KW"/>
</dbReference>
<dbReference type="PANTHER" id="PTHR12603">
    <property type="entry name" value="CCR4-NOT TRANSCRIPTION COMPLEX RELATED"/>
    <property type="match status" value="1"/>
</dbReference>
<dbReference type="CDD" id="cd12438">
    <property type="entry name" value="RRM_CNOT4"/>
    <property type="match status" value="1"/>
</dbReference>
<comment type="subcellular location">
    <subcellularLocation>
        <location evidence="1">Nucleus</location>
    </subcellularLocation>
</comment>
<evidence type="ECO:0000313" key="15">
    <source>
        <dbReference type="Proteomes" id="UP000509510"/>
    </source>
</evidence>
<evidence type="ECO:0000313" key="14">
    <source>
        <dbReference type="EMBL" id="QKX59397.1"/>
    </source>
</evidence>
<evidence type="ECO:0000256" key="1">
    <source>
        <dbReference type="ARBA" id="ARBA00004123"/>
    </source>
</evidence>
<accession>A0A7H8QZI5</accession>
<gene>
    <name evidence="14" type="ORF">TRUGW13939_06531</name>
</gene>
<feature type="compositionally biased region" description="Polar residues" evidence="12">
    <location>
        <begin position="846"/>
        <end position="866"/>
    </location>
</feature>
<dbReference type="Gene3D" id="3.30.40.10">
    <property type="entry name" value="Zinc/RING finger domain, C3HC4 (zinc finger)"/>
    <property type="match status" value="1"/>
</dbReference>
<keyword evidence="7" id="KW-0805">Transcription regulation</keyword>
<dbReference type="GO" id="GO:0051254">
    <property type="term" value="P:positive regulation of RNA metabolic process"/>
    <property type="evidence" value="ECO:0007669"/>
    <property type="project" value="UniProtKB-ARBA"/>
</dbReference>
<feature type="region of interest" description="Disordered" evidence="12">
    <location>
        <begin position="981"/>
        <end position="1211"/>
    </location>
</feature>
<dbReference type="InterPro" id="IPR013083">
    <property type="entry name" value="Znf_RING/FYVE/PHD"/>
</dbReference>
<sequence>MSNRNQIDSVIDDDDEFCPLCIEEFDLSDKNFRPCPCGYQICQFCYNNIKTHNEEGRCPNCRRPYDDSTIQYKVPDADEFKADLALKHRKAAAAKKKEVEKREIEASSRKNLAGVRVVQKNLVYVIGLNPTIRDEGQLLQTLRGPDYFGQYGEIDKIVVSKAKPGGNPNQGIGVYVTFARKIDAATCIAAVDGSQNGDRLLRAQYGTTKYCSSFLRNEQCNNRNCTFLHETGDDSESYSRQDLSSMNTAQRHGYPNGAAAATGSRPFNQPIQSQPMRRQGSKDETSKSLPDGPALPSSASWANKDAPINRARRVSLTGSRSSPSPKPASVTILAKNEESKKHSVSGQDSRRSTPAPQPTQQPSSQIQPRAQEAPTKDVVLDSLLKAVNSPDFRFVFSTEGMSDDEIKYIENGPSFIDPFGGVKRRAMREKAEQERAKQEVEAQSLLPLTVPDEEARESGSLQLGGEPDDVHPARGAATRGRDNHGAIQPPSQQDTANNSAIGSPLSLSQQFQNLNMNTRSLTPQQQQQLMLLKSANGQQSNLMDHAIEQASQNRQGPFQGTMPQGGVGGHSRQSSRFSFANDSAKNASNARILSQQGSLTPNPLTTPAPQQNMSNQFYSSSVQGPPPGLKTAGTPPISGGGMFAQGYGFTSNTSLGLGGNVGKQEPSPDLMRELLRGRSGTAGTGGVQSHEAKREFMFPFLQQHNTPPPLTPATGLLSAFYGSQAGTFTDSGPQKQRKKGKKHRHANTSSGGGGVVDLADPSILQARMHPAGVGTTGQVLYGSQGQVDDDEFPPLNANTTDKTEFPFRPFLPRDPPDISSRSETPTLPPGLPLPLGHPAAVLFQDESTPQSPASSVNLPTHPSGLTFSRHGTPLQKSLDALSRRQTPVTKDAPGENSSLDKMRNFGDISLGSPKARSSKKASAEFKHEKFVTGSPLPSYPDGAKDLKKGKPIKLDLSIPSAEQFVSSAGKEATGLSATALFPTISTGSRPGTPMTGTSRNSDSSGARQPRVLRVVETPKAETPPPPPSQVVQPMPSVAQTRVLSRQPSLSSSGRPTTPADGSDYDPTTSASVSRADSPPPTRIGSAPVRAMTKNQVKKERRLKAKQAEEALKEEASVATNEDTIQAPILGRKRKTKKAPSSEQSATTTTGTATKSVPESAAPPVSEKENSKSTVGNQNAGQKEKDTVKGEKPTPPAPVAEMEPQDEPWRTENTVSQLIKDIETGGGSVKDLFLERSSPLYLVLAQLHKAGQIDLNTHPLFNPTPINQRTDMKCTADDYDLLQDPTELTEEARKILEKGLPLRINNGSEALKDRCVITPKGRVLRHLTPEEEERYLSLERIADSETSHEYPALSIAEPDYTNMNGGLAALFATPEKFNVRWVSESQVPLVTTNTEPEDSDLEDHESENCPPNALSAMEADATRLHNTNDSNGAIGSSAHHALEFDARSPAVETEKQLLEVRGVAFGEIRDIDNIPALDTAELASYIQQSQRDLEISRKEFDVIDKKFNALVKRNKKIVQQALGTVLEIGK</sequence>
<keyword evidence="6" id="KW-0694">RNA-binding</keyword>
<dbReference type="GO" id="GO:0016567">
    <property type="term" value="P:protein ubiquitination"/>
    <property type="evidence" value="ECO:0007669"/>
    <property type="project" value="TreeGrafter"/>
</dbReference>
<dbReference type="Proteomes" id="UP000509510">
    <property type="component" value="Chromosome III"/>
</dbReference>
<dbReference type="SMART" id="SM00361">
    <property type="entry name" value="RRM_1"/>
    <property type="match status" value="1"/>
</dbReference>
<dbReference type="GeneID" id="55994026"/>
<dbReference type="EMBL" id="CP055900">
    <property type="protein sequence ID" value="QKX59397.1"/>
    <property type="molecule type" value="Genomic_DNA"/>
</dbReference>
<feature type="region of interest" description="Disordered" evidence="12">
    <location>
        <begin position="596"/>
        <end position="637"/>
    </location>
</feature>
<dbReference type="InterPro" id="IPR003954">
    <property type="entry name" value="RRM_euk-type"/>
</dbReference>
<feature type="compositionally biased region" description="Low complexity" evidence="12">
    <location>
        <begin position="352"/>
        <end position="369"/>
    </location>
</feature>
<keyword evidence="9" id="KW-0804">Transcription</keyword>
<evidence type="ECO:0000256" key="9">
    <source>
        <dbReference type="ARBA" id="ARBA00023163"/>
    </source>
</evidence>
<feature type="region of interest" description="Disordered" evidence="12">
    <location>
        <begin position="846"/>
        <end position="916"/>
    </location>
</feature>
<dbReference type="GO" id="GO:0005634">
    <property type="term" value="C:nucleus"/>
    <property type="evidence" value="ECO:0007669"/>
    <property type="project" value="UniProtKB-SubCell"/>
</dbReference>
<evidence type="ECO:0000256" key="11">
    <source>
        <dbReference type="PROSITE-ProRule" id="PRU00175"/>
    </source>
</evidence>
<feature type="compositionally biased region" description="Polar residues" evidence="12">
    <location>
        <begin position="596"/>
        <end position="623"/>
    </location>
</feature>
<dbReference type="GO" id="GO:0010557">
    <property type="term" value="P:positive regulation of macromolecule biosynthetic process"/>
    <property type="evidence" value="ECO:0007669"/>
    <property type="project" value="UniProtKB-ARBA"/>
</dbReference>
<evidence type="ECO:0000256" key="7">
    <source>
        <dbReference type="ARBA" id="ARBA00023015"/>
    </source>
</evidence>
<keyword evidence="3" id="KW-0479">Metal-binding</keyword>
<feature type="compositionally biased region" description="Polar residues" evidence="12">
    <location>
        <begin position="238"/>
        <end position="250"/>
    </location>
</feature>
<feature type="region of interest" description="Disordered" evidence="12">
    <location>
        <begin position="449"/>
        <end position="503"/>
    </location>
</feature>
<feature type="region of interest" description="Disordered" evidence="12">
    <location>
        <begin position="798"/>
        <end position="827"/>
    </location>
</feature>
<dbReference type="Gene3D" id="3.30.70.330">
    <property type="match status" value="1"/>
</dbReference>
<keyword evidence="4 11" id="KW-0863">Zinc-finger</keyword>
<dbReference type="FunFam" id="3.30.40.10:FF:000006">
    <property type="entry name" value="CCR4-NOT transcription complex subunit 4"/>
    <property type="match status" value="1"/>
</dbReference>
<feature type="compositionally biased region" description="Polar residues" evidence="12">
    <location>
        <begin position="489"/>
        <end position="503"/>
    </location>
</feature>
<dbReference type="GO" id="GO:0030015">
    <property type="term" value="C:CCR4-NOT core complex"/>
    <property type="evidence" value="ECO:0007669"/>
    <property type="project" value="UniProtKB-ARBA"/>
</dbReference>
<dbReference type="SUPFAM" id="SSF57850">
    <property type="entry name" value="RING/U-box"/>
    <property type="match status" value="1"/>
</dbReference>
<dbReference type="InterPro" id="IPR035979">
    <property type="entry name" value="RBD_domain_sf"/>
</dbReference>
<proteinExistence type="predicted"/>
<dbReference type="PANTHER" id="PTHR12603:SF0">
    <property type="entry name" value="CCR4-NOT TRANSCRIPTION COMPLEX SUBUNIT 4"/>
    <property type="match status" value="1"/>
</dbReference>
<dbReference type="InterPro" id="IPR012677">
    <property type="entry name" value="Nucleotide-bd_a/b_plait_sf"/>
</dbReference>
<evidence type="ECO:0000256" key="10">
    <source>
        <dbReference type="ARBA" id="ARBA00023242"/>
    </source>
</evidence>
<feature type="region of interest" description="Disordered" evidence="12">
    <location>
        <begin position="230"/>
        <end position="375"/>
    </location>
</feature>
<dbReference type="KEGG" id="trg:TRUGW13939_06531"/>
<dbReference type="Pfam" id="PF14570">
    <property type="entry name" value="zf-RING_4"/>
    <property type="match status" value="1"/>
</dbReference>
<dbReference type="InterPro" id="IPR039780">
    <property type="entry name" value="Mot2"/>
</dbReference>
<feature type="compositionally biased region" description="Polar residues" evidence="12">
    <location>
        <begin position="1065"/>
        <end position="1074"/>
    </location>
</feature>
<feature type="compositionally biased region" description="Polar residues" evidence="12">
    <location>
        <begin position="552"/>
        <end position="562"/>
    </location>
</feature>
<evidence type="ECO:0000256" key="2">
    <source>
        <dbReference type="ARBA" id="ARBA00022491"/>
    </source>
</evidence>
<feature type="compositionally biased region" description="Basic and acidic residues" evidence="12">
    <location>
        <begin position="1105"/>
        <end position="1115"/>
    </location>
</feature>
<feature type="compositionally biased region" description="Basic and acidic residues" evidence="12">
    <location>
        <begin position="1181"/>
        <end position="1191"/>
    </location>
</feature>
<dbReference type="GO" id="GO:0003723">
    <property type="term" value="F:RNA binding"/>
    <property type="evidence" value="ECO:0007669"/>
    <property type="project" value="UniProtKB-KW"/>
</dbReference>
<reference evidence="15" key="1">
    <citation type="submission" date="2020-06" db="EMBL/GenBank/DDBJ databases">
        <title>A chromosome-scale genome assembly of Talaromyces rugulosus W13939.</title>
        <authorList>
            <person name="Wang B."/>
            <person name="Guo L."/>
            <person name="Ye K."/>
            <person name="Wang L."/>
        </authorList>
    </citation>
    <scope>NUCLEOTIDE SEQUENCE [LARGE SCALE GENOMIC DNA]</scope>
    <source>
        <strain evidence="15">W13939</strain>
    </source>
</reference>
<dbReference type="CDD" id="cd16618">
    <property type="entry name" value="mRING-HC-C4C4_CNOT4"/>
    <property type="match status" value="1"/>
</dbReference>
<feature type="region of interest" description="Disordered" evidence="12">
    <location>
        <begin position="552"/>
        <end position="575"/>
    </location>
</feature>
<name>A0A7H8QZI5_TALRU</name>
<keyword evidence="5" id="KW-0862">Zinc</keyword>
<organism evidence="14 15">
    <name type="scientific">Talaromyces rugulosus</name>
    <name type="common">Penicillium rugulosum</name>
    <dbReference type="NCBI Taxonomy" id="121627"/>
    <lineage>
        <taxon>Eukaryota</taxon>
        <taxon>Fungi</taxon>
        <taxon>Dikarya</taxon>
        <taxon>Ascomycota</taxon>
        <taxon>Pezizomycotina</taxon>
        <taxon>Eurotiomycetes</taxon>
        <taxon>Eurotiomycetidae</taxon>
        <taxon>Eurotiales</taxon>
        <taxon>Trichocomaceae</taxon>
        <taxon>Talaromyces</taxon>
        <taxon>Talaromyces sect. Islandici</taxon>
    </lineage>
</organism>
<dbReference type="PROSITE" id="PS50089">
    <property type="entry name" value="ZF_RING_2"/>
    <property type="match status" value="1"/>
</dbReference>
<feature type="compositionally biased region" description="Polar residues" evidence="12">
    <location>
        <begin position="265"/>
        <end position="276"/>
    </location>
</feature>
<evidence type="ECO:0000256" key="4">
    <source>
        <dbReference type="ARBA" id="ARBA00022771"/>
    </source>
</evidence>
<keyword evidence="15" id="KW-1185">Reference proteome</keyword>
<evidence type="ECO:0000256" key="6">
    <source>
        <dbReference type="ARBA" id="ARBA00022884"/>
    </source>
</evidence>
<evidence type="ECO:0000256" key="5">
    <source>
        <dbReference type="ARBA" id="ARBA00022833"/>
    </source>
</evidence>
<feature type="compositionally biased region" description="Polar residues" evidence="12">
    <location>
        <begin position="983"/>
        <end position="1006"/>
    </location>
</feature>
<keyword evidence="8" id="KW-0175">Coiled coil</keyword>
<dbReference type="InterPro" id="IPR034261">
    <property type="entry name" value="CNOT4_RRM"/>
</dbReference>
<feature type="compositionally biased region" description="Polar residues" evidence="12">
    <location>
        <begin position="1171"/>
        <end position="1180"/>
    </location>
</feature>
<feature type="domain" description="RING-type" evidence="13">
    <location>
        <begin position="18"/>
        <end position="62"/>
    </location>
</feature>
<dbReference type="InterPro" id="IPR001841">
    <property type="entry name" value="Znf_RING"/>
</dbReference>
<dbReference type="SUPFAM" id="SSF54928">
    <property type="entry name" value="RNA-binding domain, RBD"/>
    <property type="match status" value="1"/>
</dbReference>
<feature type="compositionally biased region" description="Polar residues" evidence="12">
    <location>
        <begin position="1038"/>
        <end position="1055"/>
    </location>
</feature>